<dbReference type="OrthoDB" id="2559662at2759"/>
<name>A0A1J8QIH9_9AGAM</name>
<proteinExistence type="predicted"/>
<keyword evidence="4" id="KW-1185">Reference proteome</keyword>
<comment type="caution">
    <text evidence="3">The sequence shown here is derived from an EMBL/GenBank/DDBJ whole genome shotgun (WGS) entry which is preliminary data.</text>
</comment>
<dbReference type="CDD" id="cd11296">
    <property type="entry name" value="O-FucT_like"/>
    <property type="match status" value="1"/>
</dbReference>
<evidence type="ECO:0000256" key="1">
    <source>
        <dbReference type="SAM" id="MobiDB-lite"/>
    </source>
</evidence>
<evidence type="ECO:0000313" key="3">
    <source>
        <dbReference type="EMBL" id="OJA20439.1"/>
    </source>
</evidence>
<dbReference type="STRING" id="180088.A0A1J8QIH9"/>
<feature type="region of interest" description="Disordered" evidence="1">
    <location>
        <begin position="181"/>
        <end position="240"/>
    </location>
</feature>
<feature type="transmembrane region" description="Helical" evidence="2">
    <location>
        <begin position="353"/>
        <end position="370"/>
    </location>
</feature>
<feature type="region of interest" description="Disordered" evidence="1">
    <location>
        <begin position="79"/>
        <end position="128"/>
    </location>
</feature>
<protein>
    <submittedName>
        <fullName evidence="3">Uncharacterized protein</fullName>
    </submittedName>
</protein>
<feature type="compositionally biased region" description="Low complexity" evidence="1">
    <location>
        <begin position="221"/>
        <end position="236"/>
    </location>
</feature>
<evidence type="ECO:0000313" key="4">
    <source>
        <dbReference type="Proteomes" id="UP000183567"/>
    </source>
</evidence>
<gene>
    <name evidence="3" type="ORF">AZE42_05728</name>
</gene>
<keyword evidence="2" id="KW-1133">Transmembrane helix</keyword>
<organism evidence="3 4">
    <name type="scientific">Rhizopogon vesiculosus</name>
    <dbReference type="NCBI Taxonomy" id="180088"/>
    <lineage>
        <taxon>Eukaryota</taxon>
        <taxon>Fungi</taxon>
        <taxon>Dikarya</taxon>
        <taxon>Basidiomycota</taxon>
        <taxon>Agaricomycotina</taxon>
        <taxon>Agaricomycetes</taxon>
        <taxon>Agaricomycetidae</taxon>
        <taxon>Boletales</taxon>
        <taxon>Suillineae</taxon>
        <taxon>Rhizopogonaceae</taxon>
        <taxon>Rhizopogon</taxon>
    </lineage>
</organism>
<keyword evidence="2" id="KW-0472">Membrane</keyword>
<keyword evidence="2" id="KW-0812">Transmembrane</keyword>
<feature type="region of interest" description="Disordered" evidence="1">
    <location>
        <begin position="272"/>
        <end position="299"/>
    </location>
</feature>
<evidence type="ECO:0000256" key="2">
    <source>
        <dbReference type="SAM" id="Phobius"/>
    </source>
</evidence>
<sequence length="772" mass="87429">MLFGIVIEIDVELPPAKRRRTLAGSIVSTALSAALIGTAVGLTVYRLWRDRGKESEQIQTLPPPYHPGDWIPEQSKDIQVIPPTPKSRKPRHTPSSVRRAATKHRKVRSRGRPITPPRSISPALMAPPPREFDFVHVNPAEEEEAEAEGDEMDWIGDRLSELIEEGKRALSTEVVVMSEAKEDEVDDGSGDWEEEQPVGGPSVSRRGSMRRTHRPRDIQLPSSYPAFPISPSPSSSPRKRKFVGEAVHLSPHHGDCSGLPVPSTPRWIARESSRDADPFAPATSSFKEDESAWQSPELRESMERARAQYLEKRMSLSGEFPTPRFPFPTCWHASASSSTAMPSYSFTKRGTRFLVLLIVLLLVLPTLFYHREAISVYLRAIDPHPPLYETYREREQHLEHYEAYEKRGDVKYLWSANHQHNVGWGNVMQDSIMNALLAHATGRSLVLLFLVFLLSLPSSDVPLIFFGMMVGGALPPGDTNPRFVSKSFFDKVCPNPRIVDSSEVNDDHMRFDDDVLASFIFEKWLEKINSIEDPCLQINGSPIFEVFILGNKRMLAIWPYLKPSPVSTHWEWSALIHDAYRRNRNLFVPNAKSGSYGYSTVPENYTDSIPGLLALHVRRGDFKDHCLHLSKWSSNWNAFNLFSEFRDKFEIPRDGSWGEATDSGERYYIQHCYPSIEQIVEKVTQVRIESEQPLTHIYVMTNGPVAWVEELKVALGSSGDWDQIKTSRDLDVTWEQKFVAQALDMFVAQRAEVLIGNGVSAIWFSSAGRKQD</sequence>
<dbReference type="AlphaFoldDB" id="A0A1J8QIH9"/>
<reference evidence="3 4" key="1">
    <citation type="submission" date="2016-03" db="EMBL/GenBank/DDBJ databases">
        <title>Comparative genomics of the ectomycorrhizal sister species Rhizopogon vinicolor and Rhizopogon vesiculosus (Basidiomycota: Boletales) reveals a divergence of the mating type B locus.</title>
        <authorList>
            <person name="Mujic A.B."/>
            <person name="Kuo A."/>
            <person name="Tritt A."/>
            <person name="Lipzen A."/>
            <person name="Chen C."/>
            <person name="Johnson J."/>
            <person name="Sharma A."/>
            <person name="Barry K."/>
            <person name="Grigoriev I.V."/>
            <person name="Spatafora J.W."/>
        </authorList>
    </citation>
    <scope>NUCLEOTIDE SEQUENCE [LARGE SCALE GENOMIC DNA]</scope>
    <source>
        <strain evidence="3 4">AM-OR11-056</strain>
    </source>
</reference>
<dbReference type="Gene3D" id="3.40.50.11350">
    <property type="match status" value="1"/>
</dbReference>
<dbReference type="Proteomes" id="UP000183567">
    <property type="component" value="Unassembled WGS sequence"/>
</dbReference>
<accession>A0A1J8QIH9</accession>
<feature type="transmembrane region" description="Helical" evidence="2">
    <location>
        <begin position="22"/>
        <end position="45"/>
    </location>
</feature>
<dbReference type="EMBL" id="LVVM01000546">
    <property type="protein sequence ID" value="OJA20439.1"/>
    <property type="molecule type" value="Genomic_DNA"/>
</dbReference>
<feature type="compositionally biased region" description="Acidic residues" evidence="1">
    <location>
        <begin position="181"/>
        <end position="196"/>
    </location>
</feature>
<feature type="compositionally biased region" description="Basic residues" evidence="1">
    <location>
        <begin position="100"/>
        <end position="111"/>
    </location>
</feature>